<dbReference type="InterPro" id="IPR003594">
    <property type="entry name" value="HATPase_dom"/>
</dbReference>
<accession>A0A382WYX6</accession>
<feature type="domain" description="Histidine kinase" evidence="6">
    <location>
        <begin position="1"/>
        <end position="230"/>
    </location>
</feature>
<evidence type="ECO:0000256" key="2">
    <source>
        <dbReference type="ARBA" id="ARBA00012438"/>
    </source>
</evidence>
<dbReference type="EMBL" id="UINC01163484">
    <property type="protein sequence ID" value="SVD63819.1"/>
    <property type="molecule type" value="Genomic_DNA"/>
</dbReference>
<keyword evidence="5" id="KW-0418">Kinase</keyword>
<dbReference type="SMART" id="SM00387">
    <property type="entry name" value="HATPase_c"/>
    <property type="match status" value="1"/>
</dbReference>
<dbReference type="AlphaFoldDB" id="A0A382WYX6"/>
<dbReference type="Gene3D" id="3.30.565.10">
    <property type="entry name" value="Histidine kinase-like ATPase, C-terminal domain"/>
    <property type="match status" value="1"/>
</dbReference>
<dbReference type="GO" id="GO:0004673">
    <property type="term" value="F:protein histidine kinase activity"/>
    <property type="evidence" value="ECO:0007669"/>
    <property type="project" value="UniProtKB-EC"/>
</dbReference>
<feature type="non-terminal residue" evidence="7">
    <location>
        <position position="1"/>
    </location>
</feature>
<proteinExistence type="predicted"/>
<dbReference type="InterPro" id="IPR005467">
    <property type="entry name" value="His_kinase_dom"/>
</dbReference>
<dbReference type="InterPro" id="IPR051315">
    <property type="entry name" value="Bact_Chemotaxis_CheA"/>
</dbReference>
<comment type="catalytic activity">
    <reaction evidence="1">
        <text>ATP + protein L-histidine = ADP + protein N-phospho-L-histidine.</text>
        <dbReference type="EC" id="2.7.13.3"/>
    </reaction>
</comment>
<dbReference type="EC" id="2.7.13.3" evidence="2"/>
<dbReference type="InterPro" id="IPR036890">
    <property type="entry name" value="HATPase_C_sf"/>
</dbReference>
<dbReference type="PANTHER" id="PTHR43395:SF8">
    <property type="entry name" value="HISTIDINE KINASE"/>
    <property type="match status" value="1"/>
</dbReference>
<reference evidence="7" key="1">
    <citation type="submission" date="2018-05" db="EMBL/GenBank/DDBJ databases">
        <authorList>
            <person name="Lanie J.A."/>
            <person name="Ng W.-L."/>
            <person name="Kazmierczak K.M."/>
            <person name="Andrzejewski T.M."/>
            <person name="Davidsen T.M."/>
            <person name="Wayne K.J."/>
            <person name="Tettelin H."/>
            <person name="Glass J.I."/>
            <person name="Rusch D."/>
            <person name="Podicherti R."/>
            <person name="Tsui H.-C.T."/>
            <person name="Winkler M.E."/>
        </authorList>
    </citation>
    <scope>NUCLEOTIDE SEQUENCE</scope>
</reference>
<name>A0A382WYX6_9ZZZZ</name>
<organism evidence="7">
    <name type="scientific">marine metagenome</name>
    <dbReference type="NCBI Taxonomy" id="408172"/>
    <lineage>
        <taxon>unclassified sequences</taxon>
        <taxon>metagenomes</taxon>
        <taxon>ecological metagenomes</taxon>
    </lineage>
</organism>
<feature type="non-terminal residue" evidence="7">
    <location>
        <position position="274"/>
    </location>
</feature>
<keyword evidence="4" id="KW-0808">Transferase</keyword>
<gene>
    <name evidence="7" type="ORF">METZ01_LOCUS416673</name>
</gene>
<evidence type="ECO:0000256" key="4">
    <source>
        <dbReference type="ARBA" id="ARBA00022679"/>
    </source>
</evidence>
<evidence type="ECO:0000256" key="3">
    <source>
        <dbReference type="ARBA" id="ARBA00022553"/>
    </source>
</evidence>
<dbReference type="FunFam" id="3.30.565.10:FF:000016">
    <property type="entry name" value="Chemotaxis protein CheA, putative"/>
    <property type="match status" value="1"/>
</dbReference>
<evidence type="ECO:0000259" key="6">
    <source>
        <dbReference type="PROSITE" id="PS50109"/>
    </source>
</evidence>
<dbReference type="Pfam" id="PF02518">
    <property type="entry name" value="HATPase_c"/>
    <property type="match status" value="1"/>
</dbReference>
<dbReference type="PRINTS" id="PR00344">
    <property type="entry name" value="BCTRLSENSOR"/>
</dbReference>
<evidence type="ECO:0000256" key="5">
    <source>
        <dbReference type="ARBA" id="ARBA00022777"/>
    </source>
</evidence>
<sequence length="274" mass="29630">ALAESASDMNSLKDLLQTVTSDADALLVRQSRATAELQNGLMRTRMMPFQRHVPRLTRLVRQVAAEANKRAELAVEGAPAELDRQVLDKMLPPLEHMIRNAIVHGIEDSKERQAVGKSAVGCITIRLHREGAEMVIDVADDGGGLDVDAIRRKAFEEGLLSPDSKANDDTIMQLILKPGFSTAIQITQSAGRGVGMDVVANEIKQLGGSLHISSVPRQGTNFTIRLPVTLVSTQALIVGVGSEVYALPLPTIEAVVRIPIAELETMLSESTPRY</sequence>
<dbReference type="SUPFAM" id="SSF55874">
    <property type="entry name" value="ATPase domain of HSP90 chaperone/DNA topoisomerase II/histidine kinase"/>
    <property type="match status" value="1"/>
</dbReference>
<evidence type="ECO:0000256" key="1">
    <source>
        <dbReference type="ARBA" id="ARBA00000085"/>
    </source>
</evidence>
<keyword evidence="3" id="KW-0597">Phosphoprotein</keyword>
<dbReference type="PANTHER" id="PTHR43395">
    <property type="entry name" value="SENSOR HISTIDINE KINASE CHEA"/>
    <property type="match status" value="1"/>
</dbReference>
<protein>
    <recommendedName>
        <fullName evidence="2">histidine kinase</fullName>
        <ecNumber evidence="2">2.7.13.3</ecNumber>
    </recommendedName>
</protein>
<dbReference type="PROSITE" id="PS50109">
    <property type="entry name" value="HIS_KIN"/>
    <property type="match status" value="1"/>
</dbReference>
<dbReference type="InterPro" id="IPR004358">
    <property type="entry name" value="Sig_transdc_His_kin-like_C"/>
</dbReference>
<evidence type="ECO:0000313" key="7">
    <source>
        <dbReference type="EMBL" id="SVD63819.1"/>
    </source>
</evidence>